<dbReference type="PROSITE" id="PS51078">
    <property type="entry name" value="ICLR_ED"/>
    <property type="match status" value="1"/>
</dbReference>
<name>A0ABV2Q5B7_9BURK</name>
<dbReference type="GO" id="GO:0003677">
    <property type="term" value="F:DNA binding"/>
    <property type="evidence" value="ECO:0007669"/>
    <property type="project" value="UniProtKB-KW"/>
</dbReference>
<evidence type="ECO:0000259" key="5">
    <source>
        <dbReference type="PROSITE" id="PS51078"/>
    </source>
</evidence>
<organism evidence="6 7">
    <name type="scientific">Ottowia thiooxydans</name>
    <dbReference type="NCBI Taxonomy" id="219182"/>
    <lineage>
        <taxon>Bacteria</taxon>
        <taxon>Pseudomonadati</taxon>
        <taxon>Pseudomonadota</taxon>
        <taxon>Betaproteobacteria</taxon>
        <taxon>Burkholderiales</taxon>
        <taxon>Comamonadaceae</taxon>
        <taxon>Ottowia</taxon>
    </lineage>
</organism>
<dbReference type="PANTHER" id="PTHR30136:SF35">
    <property type="entry name" value="HTH-TYPE TRANSCRIPTIONAL REGULATOR RV1719"/>
    <property type="match status" value="1"/>
</dbReference>
<protein>
    <submittedName>
        <fullName evidence="6">DNA-binding IclR family transcriptional regulator</fullName>
    </submittedName>
</protein>
<evidence type="ECO:0000313" key="6">
    <source>
        <dbReference type="EMBL" id="MET4576231.1"/>
    </source>
</evidence>
<evidence type="ECO:0000256" key="1">
    <source>
        <dbReference type="ARBA" id="ARBA00023015"/>
    </source>
</evidence>
<dbReference type="EMBL" id="JBEPSH010000002">
    <property type="protein sequence ID" value="MET4576231.1"/>
    <property type="molecule type" value="Genomic_DNA"/>
</dbReference>
<evidence type="ECO:0000259" key="4">
    <source>
        <dbReference type="PROSITE" id="PS51077"/>
    </source>
</evidence>
<dbReference type="InterPro" id="IPR014757">
    <property type="entry name" value="Tscrpt_reg_IclR_C"/>
</dbReference>
<evidence type="ECO:0000313" key="7">
    <source>
        <dbReference type="Proteomes" id="UP001549320"/>
    </source>
</evidence>
<proteinExistence type="predicted"/>
<gene>
    <name evidence="6" type="ORF">ABIE13_001331</name>
</gene>
<keyword evidence="2 6" id="KW-0238">DNA-binding</keyword>
<dbReference type="Pfam" id="PF01614">
    <property type="entry name" value="IclR_C"/>
    <property type="match status" value="1"/>
</dbReference>
<dbReference type="Pfam" id="PF09339">
    <property type="entry name" value="HTH_IclR"/>
    <property type="match status" value="1"/>
</dbReference>
<dbReference type="InterPro" id="IPR005471">
    <property type="entry name" value="Tscrpt_reg_IclR_N"/>
</dbReference>
<dbReference type="Gene3D" id="3.30.450.40">
    <property type="match status" value="1"/>
</dbReference>
<dbReference type="InterPro" id="IPR050707">
    <property type="entry name" value="HTH_MetabolicPath_Reg"/>
</dbReference>
<comment type="caution">
    <text evidence="6">The sequence shown here is derived from an EMBL/GenBank/DDBJ whole genome shotgun (WGS) entry which is preliminary data.</text>
</comment>
<reference evidence="6 7" key="1">
    <citation type="submission" date="2024-06" db="EMBL/GenBank/DDBJ databases">
        <title>Sorghum-associated microbial communities from plants grown in Nebraska, USA.</title>
        <authorList>
            <person name="Schachtman D."/>
        </authorList>
    </citation>
    <scope>NUCLEOTIDE SEQUENCE [LARGE SCALE GENOMIC DNA]</scope>
    <source>
        <strain evidence="6 7">2709</strain>
    </source>
</reference>
<evidence type="ECO:0000256" key="3">
    <source>
        <dbReference type="ARBA" id="ARBA00023163"/>
    </source>
</evidence>
<keyword evidence="3" id="KW-0804">Transcription</keyword>
<dbReference type="SMART" id="SM00346">
    <property type="entry name" value="HTH_ICLR"/>
    <property type="match status" value="1"/>
</dbReference>
<dbReference type="Gene3D" id="1.10.10.10">
    <property type="entry name" value="Winged helix-like DNA-binding domain superfamily/Winged helix DNA-binding domain"/>
    <property type="match status" value="1"/>
</dbReference>
<dbReference type="InterPro" id="IPR036388">
    <property type="entry name" value="WH-like_DNA-bd_sf"/>
</dbReference>
<keyword evidence="1" id="KW-0805">Transcription regulation</keyword>
<dbReference type="PANTHER" id="PTHR30136">
    <property type="entry name" value="HELIX-TURN-HELIX TRANSCRIPTIONAL REGULATOR, ICLR FAMILY"/>
    <property type="match status" value="1"/>
</dbReference>
<feature type="domain" description="IclR-ED" evidence="5">
    <location>
        <begin position="73"/>
        <end position="257"/>
    </location>
</feature>
<feature type="domain" description="HTH iclR-type" evidence="4">
    <location>
        <begin position="11"/>
        <end position="72"/>
    </location>
</feature>
<keyword evidence="7" id="KW-1185">Reference proteome</keyword>
<dbReference type="SUPFAM" id="SSF55781">
    <property type="entry name" value="GAF domain-like"/>
    <property type="match status" value="1"/>
</dbReference>
<dbReference type="Proteomes" id="UP001549320">
    <property type="component" value="Unassembled WGS sequence"/>
</dbReference>
<evidence type="ECO:0000256" key="2">
    <source>
        <dbReference type="ARBA" id="ARBA00023125"/>
    </source>
</evidence>
<dbReference type="InterPro" id="IPR029016">
    <property type="entry name" value="GAF-like_dom_sf"/>
</dbReference>
<dbReference type="InterPro" id="IPR036390">
    <property type="entry name" value="WH_DNA-bd_sf"/>
</dbReference>
<sequence length="264" mass="28417">MLDSRSMNKGPQSVGRVFSVLEYLVANPDGASLSELATFADAPKTSLVGLLDALVSEGCIRKDDSRRYLLGPRIFTLAMHALAGRQLPDLAHPFLVELVASTGETAVLGVLSADGRHGVYIDKVESSQDIRYAVELGVLRDLHSTALGKVLLAGFDEKRLERFLAQTALKQHTPATITSVDVLREQIQKVRKDRLASNWGERVRDVNGLAAPVFSAAGNIIAGVLLAGPSQRIDENRALNEAALRRCAAGITEIVAGRVPDDSR</sequence>
<accession>A0ABV2Q5B7</accession>
<dbReference type="PROSITE" id="PS51077">
    <property type="entry name" value="HTH_ICLR"/>
    <property type="match status" value="1"/>
</dbReference>
<dbReference type="SUPFAM" id="SSF46785">
    <property type="entry name" value="Winged helix' DNA-binding domain"/>
    <property type="match status" value="1"/>
</dbReference>